<evidence type="ECO:0000313" key="3">
    <source>
        <dbReference type="Proteomes" id="UP000825729"/>
    </source>
</evidence>
<evidence type="ECO:0000256" key="1">
    <source>
        <dbReference type="SAM" id="MobiDB-lite"/>
    </source>
</evidence>
<reference evidence="2 3" key="1">
    <citation type="submission" date="2021-07" db="EMBL/GenBank/DDBJ databases">
        <title>The Aristolochia fimbriata genome: insights into angiosperm evolution, floral development and chemical biosynthesis.</title>
        <authorList>
            <person name="Jiao Y."/>
        </authorList>
    </citation>
    <scope>NUCLEOTIDE SEQUENCE [LARGE SCALE GENOMIC DNA]</scope>
    <source>
        <strain evidence="2">IBCAS-2021</strain>
        <tissue evidence="2">Leaf</tissue>
    </source>
</reference>
<feature type="region of interest" description="Disordered" evidence="1">
    <location>
        <begin position="16"/>
        <end position="130"/>
    </location>
</feature>
<evidence type="ECO:0000313" key="2">
    <source>
        <dbReference type="EMBL" id="KAG9453900.1"/>
    </source>
</evidence>
<comment type="caution">
    <text evidence="2">The sequence shown here is derived from an EMBL/GenBank/DDBJ whole genome shotgun (WGS) entry which is preliminary data.</text>
</comment>
<feature type="compositionally biased region" description="Polar residues" evidence="1">
    <location>
        <begin position="29"/>
        <end position="44"/>
    </location>
</feature>
<dbReference type="AlphaFoldDB" id="A0AAV7EYC4"/>
<accession>A0AAV7EYC4</accession>
<dbReference type="Proteomes" id="UP000825729">
    <property type="component" value="Unassembled WGS sequence"/>
</dbReference>
<dbReference type="EMBL" id="JAINDJ010000003">
    <property type="protein sequence ID" value="KAG9453900.1"/>
    <property type="molecule type" value="Genomic_DNA"/>
</dbReference>
<protein>
    <submittedName>
        <fullName evidence="2">Uncharacterized protein</fullName>
    </submittedName>
</protein>
<proteinExistence type="predicted"/>
<sequence>MTSKLAIVIAHCNREQSRVEPLRTKKKITTSVAPTRSEATSGSRWSHKLKRPKTTDGTAIEVRMNHDAEQSTPGENDVITAPSLLKKNRKPESSPEGTIKPSHAAKHNAEPRKLKLSRVAVDDAEPRKLK</sequence>
<organism evidence="2 3">
    <name type="scientific">Aristolochia fimbriata</name>
    <name type="common">White veined hardy Dutchman's pipe vine</name>
    <dbReference type="NCBI Taxonomy" id="158543"/>
    <lineage>
        <taxon>Eukaryota</taxon>
        <taxon>Viridiplantae</taxon>
        <taxon>Streptophyta</taxon>
        <taxon>Embryophyta</taxon>
        <taxon>Tracheophyta</taxon>
        <taxon>Spermatophyta</taxon>
        <taxon>Magnoliopsida</taxon>
        <taxon>Magnoliidae</taxon>
        <taxon>Piperales</taxon>
        <taxon>Aristolochiaceae</taxon>
        <taxon>Aristolochia</taxon>
    </lineage>
</organism>
<feature type="compositionally biased region" description="Basic and acidic residues" evidence="1">
    <location>
        <begin position="120"/>
        <end position="130"/>
    </location>
</feature>
<name>A0AAV7EYC4_ARIFI</name>
<gene>
    <name evidence="2" type="ORF">H6P81_006804</name>
</gene>
<keyword evidence="3" id="KW-1185">Reference proteome</keyword>